<evidence type="ECO:0000256" key="2">
    <source>
        <dbReference type="ARBA" id="ARBA00022475"/>
    </source>
</evidence>
<evidence type="ECO:0000256" key="1">
    <source>
        <dbReference type="ARBA" id="ARBA00004651"/>
    </source>
</evidence>
<organism evidence="8">
    <name type="scientific">bioreactor metagenome</name>
    <dbReference type="NCBI Taxonomy" id="1076179"/>
    <lineage>
        <taxon>unclassified sequences</taxon>
        <taxon>metagenomes</taxon>
        <taxon>ecological metagenomes</taxon>
    </lineage>
</organism>
<evidence type="ECO:0000256" key="4">
    <source>
        <dbReference type="ARBA" id="ARBA00022989"/>
    </source>
</evidence>
<feature type="transmembrane region" description="Helical" evidence="6">
    <location>
        <begin position="52"/>
        <end position="77"/>
    </location>
</feature>
<dbReference type="AlphaFoldDB" id="A0A645IE90"/>
<comment type="subcellular location">
    <subcellularLocation>
        <location evidence="1">Cell membrane</location>
        <topology evidence="1">Multi-pass membrane protein</topology>
    </subcellularLocation>
</comment>
<dbReference type="InterPro" id="IPR020846">
    <property type="entry name" value="MFS_dom"/>
</dbReference>
<reference evidence="8" key="1">
    <citation type="submission" date="2019-08" db="EMBL/GenBank/DDBJ databases">
        <authorList>
            <person name="Kucharzyk K."/>
            <person name="Murdoch R.W."/>
            <person name="Higgins S."/>
            <person name="Loffler F."/>
        </authorList>
    </citation>
    <scope>NUCLEOTIDE SEQUENCE</scope>
</reference>
<keyword evidence="3 6" id="KW-0812">Transmembrane</keyword>
<dbReference type="Gene3D" id="1.20.1250.20">
    <property type="entry name" value="MFS general substrate transporter like domains"/>
    <property type="match status" value="1"/>
</dbReference>
<sequence>MITLAYILPQMLFSTLTGTVFLEKMGENRTLFLGSIIITISCILTPFSSSLLALYCIQVISGIGFVLIFPLSMGLIIKSVEPRLRNTAMGFFQSVFGIGIIIGPLLLGFIGDKYGLIPAYLITGLLGILCIMLMLMLKKKEDRIIK</sequence>
<feature type="transmembrane region" description="Helical" evidence="6">
    <location>
        <begin position="30"/>
        <end position="46"/>
    </location>
</feature>
<dbReference type="InterPro" id="IPR036259">
    <property type="entry name" value="MFS_trans_sf"/>
</dbReference>
<feature type="domain" description="Major facilitator superfamily (MFS) profile" evidence="7">
    <location>
        <begin position="1"/>
        <end position="146"/>
    </location>
</feature>
<evidence type="ECO:0000256" key="5">
    <source>
        <dbReference type="ARBA" id="ARBA00023136"/>
    </source>
</evidence>
<dbReference type="EMBL" id="VSSQ01113070">
    <property type="protein sequence ID" value="MPN49638.1"/>
    <property type="molecule type" value="Genomic_DNA"/>
</dbReference>
<dbReference type="PROSITE" id="PS50850">
    <property type="entry name" value="MFS"/>
    <property type="match status" value="1"/>
</dbReference>
<dbReference type="GO" id="GO:0005886">
    <property type="term" value="C:plasma membrane"/>
    <property type="evidence" value="ECO:0007669"/>
    <property type="project" value="UniProtKB-SubCell"/>
</dbReference>
<protein>
    <recommendedName>
        <fullName evidence="7">Major facilitator superfamily (MFS) profile domain-containing protein</fullName>
    </recommendedName>
</protein>
<keyword evidence="4 6" id="KW-1133">Transmembrane helix</keyword>
<dbReference type="SUPFAM" id="SSF103473">
    <property type="entry name" value="MFS general substrate transporter"/>
    <property type="match status" value="1"/>
</dbReference>
<accession>A0A645IE90</accession>
<dbReference type="PANTHER" id="PTHR43124">
    <property type="entry name" value="PURINE EFFLUX PUMP PBUE"/>
    <property type="match status" value="1"/>
</dbReference>
<evidence type="ECO:0000256" key="3">
    <source>
        <dbReference type="ARBA" id="ARBA00022692"/>
    </source>
</evidence>
<dbReference type="InterPro" id="IPR050189">
    <property type="entry name" value="MFS_Efflux_Transporters"/>
</dbReference>
<keyword evidence="5 6" id="KW-0472">Membrane</keyword>
<dbReference type="InterPro" id="IPR011701">
    <property type="entry name" value="MFS"/>
</dbReference>
<dbReference type="PRINTS" id="PR01035">
    <property type="entry name" value="TCRTETA"/>
</dbReference>
<evidence type="ECO:0000313" key="8">
    <source>
        <dbReference type="EMBL" id="MPN49638.1"/>
    </source>
</evidence>
<evidence type="ECO:0000256" key="6">
    <source>
        <dbReference type="SAM" id="Phobius"/>
    </source>
</evidence>
<evidence type="ECO:0000259" key="7">
    <source>
        <dbReference type="PROSITE" id="PS50850"/>
    </source>
</evidence>
<dbReference type="PANTHER" id="PTHR43124:SF3">
    <property type="entry name" value="CHLORAMPHENICOL EFFLUX PUMP RV0191"/>
    <property type="match status" value="1"/>
</dbReference>
<keyword evidence="2" id="KW-1003">Cell membrane</keyword>
<gene>
    <name evidence="8" type="ORF">SDC9_197260</name>
</gene>
<dbReference type="Pfam" id="PF07690">
    <property type="entry name" value="MFS_1"/>
    <property type="match status" value="1"/>
</dbReference>
<dbReference type="GO" id="GO:0022857">
    <property type="term" value="F:transmembrane transporter activity"/>
    <property type="evidence" value="ECO:0007669"/>
    <property type="project" value="InterPro"/>
</dbReference>
<feature type="transmembrane region" description="Helical" evidence="6">
    <location>
        <begin position="117"/>
        <end position="137"/>
    </location>
</feature>
<name>A0A645IE90_9ZZZZ</name>
<feature type="transmembrane region" description="Helical" evidence="6">
    <location>
        <begin position="89"/>
        <end position="111"/>
    </location>
</feature>
<comment type="caution">
    <text evidence="8">The sequence shown here is derived from an EMBL/GenBank/DDBJ whole genome shotgun (WGS) entry which is preliminary data.</text>
</comment>
<dbReference type="InterPro" id="IPR001958">
    <property type="entry name" value="Tet-R_TetA/multi-R_MdtG-like"/>
</dbReference>
<proteinExistence type="predicted"/>